<evidence type="ECO:0000313" key="3">
    <source>
        <dbReference type="Proteomes" id="UP001201262"/>
    </source>
</evidence>
<proteinExistence type="predicted"/>
<dbReference type="AlphaFoldDB" id="A0AAD4Q6Y7"/>
<dbReference type="GeneID" id="70251718"/>
<dbReference type="CDD" id="cd03144">
    <property type="entry name" value="GATase1_ScBLP_like"/>
    <property type="match status" value="1"/>
</dbReference>
<name>A0AAD4Q6Y7_9EURO</name>
<comment type="caution">
    <text evidence="2">The sequence shown here is derived from an EMBL/GenBank/DDBJ whole genome shotgun (WGS) entry which is preliminary data.</text>
</comment>
<protein>
    <recommendedName>
        <fullName evidence="1">Biotin-protein ligase N-terminal domain-containing protein</fullName>
    </recommendedName>
</protein>
<dbReference type="RefSeq" id="XP_046078428.1">
    <property type="nucleotide sequence ID" value="XM_046221431.1"/>
</dbReference>
<sequence length="244" mass="26349">MATRDSDSSPKALIYRGPAACDGCPESVAAILESSSSKFVVKYAGPNEEIDINAESLNEVDLFVQPGGGDLEPGWKHTKKYKKAIRDYVAQGGIYAGFCLGAYLAGPKLGYDILPPGSYIADEADQPGAQVKNYKDTVIQVDWTFHTGPNKGQEQDGRWLYFQDGAVMKLAPNASALILGKYSSNGDIAASVTPFGKGWVGLVGPHPEADESWYQLVNVTNPDGVKFDIAYDFVESIIDWATNQ</sequence>
<dbReference type="EMBL" id="JAJTJA010000001">
    <property type="protein sequence ID" value="KAH8705807.1"/>
    <property type="molecule type" value="Genomic_DNA"/>
</dbReference>
<organism evidence="2 3">
    <name type="scientific">Talaromyces proteolyticus</name>
    <dbReference type="NCBI Taxonomy" id="1131652"/>
    <lineage>
        <taxon>Eukaryota</taxon>
        <taxon>Fungi</taxon>
        <taxon>Dikarya</taxon>
        <taxon>Ascomycota</taxon>
        <taxon>Pezizomycotina</taxon>
        <taxon>Eurotiomycetes</taxon>
        <taxon>Eurotiomycetidae</taxon>
        <taxon>Eurotiales</taxon>
        <taxon>Trichocomaceae</taxon>
        <taxon>Talaromyces</taxon>
        <taxon>Talaromyces sect. Bacilispori</taxon>
    </lineage>
</organism>
<dbReference type="InterPro" id="IPR019197">
    <property type="entry name" value="Biotin-prot_ligase_N"/>
</dbReference>
<dbReference type="InterPro" id="IPR015834">
    <property type="entry name" value="UCP016642"/>
</dbReference>
<dbReference type="Gene3D" id="3.40.50.880">
    <property type="match status" value="1"/>
</dbReference>
<keyword evidence="3" id="KW-1185">Reference proteome</keyword>
<dbReference type="SUPFAM" id="SSF52317">
    <property type="entry name" value="Class I glutamine amidotransferase-like"/>
    <property type="match status" value="1"/>
</dbReference>
<feature type="domain" description="Biotin-protein ligase N-terminal" evidence="1">
    <location>
        <begin position="13"/>
        <end position="111"/>
    </location>
</feature>
<dbReference type="Pfam" id="PF09825">
    <property type="entry name" value="BPL_N"/>
    <property type="match status" value="1"/>
</dbReference>
<gene>
    <name evidence="2" type="ORF">BGW36DRAFT_435816</name>
</gene>
<accession>A0AAD4Q6Y7</accession>
<evidence type="ECO:0000259" key="1">
    <source>
        <dbReference type="Pfam" id="PF09825"/>
    </source>
</evidence>
<evidence type="ECO:0000313" key="2">
    <source>
        <dbReference type="EMBL" id="KAH8705807.1"/>
    </source>
</evidence>
<reference evidence="2" key="1">
    <citation type="submission" date="2021-12" db="EMBL/GenBank/DDBJ databases">
        <title>Convergent genome expansion in fungi linked to evolution of root-endophyte symbiosis.</title>
        <authorList>
            <consortium name="DOE Joint Genome Institute"/>
            <person name="Ke Y.-H."/>
            <person name="Bonito G."/>
            <person name="Liao H.-L."/>
            <person name="Looney B."/>
            <person name="Rojas-Flechas A."/>
            <person name="Nash J."/>
            <person name="Hameed K."/>
            <person name="Schadt C."/>
            <person name="Martin F."/>
            <person name="Crous P.W."/>
            <person name="Miettinen O."/>
            <person name="Magnuson J.K."/>
            <person name="Labbe J."/>
            <person name="Jacobson D."/>
            <person name="Doktycz M.J."/>
            <person name="Veneault-Fourrey C."/>
            <person name="Kuo A."/>
            <person name="Mondo S."/>
            <person name="Calhoun S."/>
            <person name="Riley R."/>
            <person name="Ohm R."/>
            <person name="LaButti K."/>
            <person name="Andreopoulos B."/>
            <person name="Pangilinan J."/>
            <person name="Nolan M."/>
            <person name="Tritt A."/>
            <person name="Clum A."/>
            <person name="Lipzen A."/>
            <person name="Daum C."/>
            <person name="Barry K."/>
            <person name="Grigoriev I.V."/>
            <person name="Vilgalys R."/>
        </authorList>
    </citation>
    <scope>NUCLEOTIDE SEQUENCE</scope>
    <source>
        <strain evidence="2">PMI_201</strain>
    </source>
</reference>
<dbReference type="InterPro" id="IPR029062">
    <property type="entry name" value="Class_I_gatase-like"/>
</dbReference>
<dbReference type="PIRSF" id="PIRSF016642">
    <property type="entry name" value="UCP016642"/>
    <property type="match status" value="1"/>
</dbReference>
<dbReference type="Proteomes" id="UP001201262">
    <property type="component" value="Unassembled WGS sequence"/>
</dbReference>